<proteinExistence type="predicted"/>
<feature type="domain" description="FP protein C-terminal" evidence="4">
    <location>
        <begin position="419"/>
        <end position="451"/>
    </location>
</feature>
<evidence type="ECO:0000313" key="6">
    <source>
        <dbReference type="Proteomes" id="UP000786811"/>
    </source>
</evidence>
<dbReference type="Gene3D" id="3.60.10.10">
    <property type="entry name" value="Endonuclease/exonuclease/phosphatase"/>
    <property type="match status" value="1"/>
</dbReference>
<evidence type="ECO:0000313" key="5">
    <source>
        <dbReference type="EMBL" id="CAG5093112.1"/>
    </source>
</evidence>
<organism evidence="5 6">
    <name type="scientific">Cotesia congregata</name>
    <name type="common">Parasitoid wasp</name>
    <name type="synonym">Apanteles congregatus</name>
    <dbReference type="NCBI Taxonomy" id="51543"/>
    <lineage>
        <taxon>Eukaryota</taxon>
        <taxon>Metazoa</taxon>
        <taxon>Ecdysozoa</taxon>
        <taxon>Arthropoda</taxon>
        <taxon>Hexapoda</taxon>
        <taxon>Insecta</taxon>
        <taxon>Pterygota</taxon>
        <taxon>Neoptera</taxon>
        <taxon>Endopterygota</taxon>
        <taxon>Hymenoptera</taxon>
        <taxon>Apocrita</taxon>
        <taxon>Ichneumonoidea</taxon>
        <taxon>Braconidae</taxon>
        <taxon>Microgastrinae</taxon>
        <taxon>Cotesia</taxon>
    </lineage>
</organism>
<accession>A0A8J2MI27</accession>
<dbReference type="EMBL" id="CAJNRD030001120">
    <property type="protein sequence ID" value="CAG5093112.1"/>
    <property type="molecule type" value="Genomic_DNA"/>
</dbReference>
<feature type="coiled-coil region" evidence="1">
    <location>
        <begin position="201"/>
        <end position="228"/>
    </location>
</feature>
<dbReference type="PANTHER" id="PTHR47510:SF3">
    <property type="entry name" value="ENDO_EXONUCLEASE_PHOSPHATASE DOMAIN-CONTAINING PROTEIN"/>
    <property type="match status" value="1"/>
</dbReference>
<dbReference type="InterPro" id="IPR036691">
    <property type="entry name" value="Endo/exonu/phosph_ase_sf"/>
</dbReference>
<sequence length="1072" mass="122207">MVELFIIFCHALRIWRCKKPVLKPAKCKICKLAYHPSCAKEITKSKVTTCCVNSFTSSISPLNISQSSQVQTSKQPILRPSSFSGSILRKASLSSYKSTNSSPKTPPISSIEDDAVFLSPIQITSPSMMNTGSKENTIAFQTPSVTSAQMISGQSTSNSHPPPSLPTQTQISDVTPDWSKLSLDDKINMLLDMSYKNTISIQTVNINLNKHSEEIKNLAANLNENNNKIVKLSEGLNEVHSTLTEVTKTQVESQKKIAELHTKLNENSTKCQENSNAITLLKSTIDCLTGTPLSQFATGNRMSSQILISGIPNDSNDKRSNEEVVEKIFQKLNIMSLTNDILNIRVFNTNRRQSESNSTPTSRSLILKLKSADICDHIIDVKRRSPKLLVKDISNTNAQTNHNKPVYISKFLHPDLYKFLQKVKGRAKQLKIKYVWTYHGNVYAKKDDDSPRTQSRDKLTVTNSSINVLNLNINSYLAHLAQFEALVDELKPHIIKVVETWLTPDAYISFSDYTILRRDRGLLNTNGHYIRGGGVACFVHNSLKSKLLYSSESQNINDPEFMIIDIIPPTGSHILLSSIYRRPQGKLLDNFFVKFSKYYQLYKNILIMGDLNCDLLKTERPGEHLKSFISESGLYCIPFGPTFHTTEVDSWLDVIIIDNLDKLNSYVKSTSPFIGGHDYLYCNYKLEQKPTNEKLVTFRDFKNCDHDNLRNDLNQKLCLSNINVNDTQPNDLVNHFINSVTYCLDNNAPFETRKLCRPSSPWFTNELKRDFRQRDHLYKQARRSGNANLLALYKIKRKELKTKLTLIRDAYFKQVLENSPQADIWSNLKRMGIIKAKKSSPLDHFEADDLNNYYADILKKHPSCSSDFINNLPNIALRKVNSIFRWTQIDIVDVLKNLQIVLQKSKVDWAKEVGLEVNFSKTKVMILGSNKKLRNLNNWDLPQIIIDAHITRKVYGTLNCLKHRRNILSTSTRKLLVMTTIIPIVKYCSFVLIDLSKRLDYKLQPGQNTLSNHILYTNLKILRKDNSASTLLSEESEISKLFIDWCELNRILFALGERTKGIEFKNTTNEYE</sequence>
<dbReference type="SUPFAM" id="SSF56219">
    <property type="entry name" value="DNase I-like"/>
    <property type="match status" value="1"/>
</dbReference>
<feature type="region of interest" description="Disordered" evidence="2">
    <location>
        <begin position="147"/>
        <end position="172"/>
    </location>
</feature>
<dbReference type="InterPro" id="IPR057251">
    <property type="entry name" value="FP_C"/>
</dbReference>
<name>A0A8J2MI27_COTCN</name>
<evidence type="ECO:0000256" key="1">
    <source>
        <dbReference type="SAM" id="Coils"/>
    </source>
</evidence>
<evidence type="ECO:0000259" key="4">
    <source>
        <dbReference type="Pfam" id="PF25298"/>
    </source>
</evidence>
<dbReference type="Pfam" id="PF25298">
    <property type="entry name" value="Baculo_FP_2nd"/>
    <property type="match status" value="1"/>
</dbReference>
<gene>
    <name evidence="5" type="ORF">HICCMSTLAB_LOCUS6589</name>
</gene>
<reference evidence="5" key="1">
    <citation type="submission" date="2021-04" db="EMBL/GenBank/DDBJ databases">
        <authorList>
            <person name="Chebbi M.A.C M."/>
        </authorList>
    </citation>
    <scope>NUCLEOTIDE SEQUENCE</scope>
</reference>
<protein>
    <recommendedName>
        <fullName evidence="7">Endonuclease/exonuclease/phosphatase domain-containing protein</fullName>
    </recommendedName>
</protein>
<evidence type="ECO:0000256" key="2">
    <source>
        <dbReference type="SAM" id="MobiDB-lite"/>
    </source>
</evidence>
<dbReference type="GO" id="GO:0003824">
    <property type="term" value="F:catalytic activity"/>
    <property type="evidence" value="ECO:0007669"/>
    <property type="project" value="InterPro"/>
</dbReference>
<dbReference type="InterPro" id="IPR005135">
    <property type="entry name" value="Endo/exonuclease/phosphatase"/>
</dbReference>
<feature type="compositionally biased region" description="Polar residues" evidence="2">
    <location>
        <begin position="147"/>
        <end position="159"/>
    </location>
</feature>
<dbReference type="PANTHER" id="PTHR47510">
    <property type="entry name" value="REVERSE TRANSCRIPTASE DOMAIN-CONTAINING PROTEIN"/>
    <property type="match status" value="1"/>
</dbReference>
<keyword evidence="1" id="KW-0175">Coiled coil</keyword>
<dbReference type="OrthoDB" id="7699497at2759"/>
<dbReference type="Pfam" id="PF03372">
    <property type="entry name" value="Exo_endo_phos"/>
    <property type="match status" value="1"/>
</dbReference>
<evidence type="ECO:0000259" key="3">
    <source>
        <dbReference type="Pfam" id="PF03372"/>
    </source>
</evidence>
<evidence type="ECO:0008006" key="7">
    <source>
        <dbReference type="Google" id="ProtNLM"/>
    </source>
</evidence>
<comment type="caution">
    <text evidence="5">The sequence shown here is derived from an EMBL/GenBank/DDBJ whole genome shotgun (WGS) entry which is preliminary data.</text>
</comment>
<feature type="domain" description="Endonuclease/exonuclease/phosphatase" evidence="3">
    <location>
        <begin position="471"/>
        <end position="658"/>
    </location>
</feature>
<keyword evidence="6" id="KW-1185">Reference proteome</keyword>
<dbReference type="Proteomes" id="UP000786811">
    <property type="component" value="Unassembled WGS sequence"/>
</dbReference>
<dbReference type="AlphaFoldDB" id="A0A8J2MI27"/>